<accession>A0A2S5B7K5</accession>
<dbReference type="AlphaFoldDB" id="A0A2S5B7K5"/>
<evidence type="ECO:0000313" key="2">
    <source>
        <dbReference type="EMBL" id="POY72747.1"/>
    </source>
</evidence>
<name>A0A2S5B7K5_9BASI</name>
<gene>
    <name evidence="2" type="ORF">BMF94_4154</name>
</gene>
<proteinExistence type="predicted"/>
<evidence type="ECO:0000313" key="3">
    <source>
        <dbReference type="Proteomes" id="UP000237144"/>
    </source>
</evidence>
<dbReference type="Proteomes" id="UP000237144">
    <property type="component" value="Unassembled WGS sequence"/>
</dbReference>
<dbReference type="OrthoDB" id="10529205at2759"/>
<reference evidence="2 3" key="1">
    <citation type="journal article" date="2018" name="Front. Microbiol.">
        <title>Prospects for Fungal Bioremediation of Acidic Radioactive Waste Sites: Characterization and Genome Sequence of Rhodotorula taiwanensis MD1149.</title>
        <authorList>
            <person name="Tkavc R."/>
            <person name="Matrosova V.Y."/>
            <person name="Grichenko O.E."/>
            <person name="Gostincar C."/>
            <person name="Volpe R.P."/>
            <person name="Klimenkova P."/>
            <person name="Gaidamakova E.K."/>
            <person name="Zhou C.E."/>
            <person name="Stewart B.J."/>
            <person name="Lyman M.G."/>
            <person name="Malfatti S.A."/>
            <person name="Rubinfeld B."/>
            <person name="Courtot M."/>
            <person name="Singh J."/>
            <person name="Dalgard C.L."/>
            <person name="Hamilton T."/>
            <person name="Frey K.G."/>
            <person name="Gunde-Cimerman N."/>
            <person name="Dugan L."/>
            <person name="Daly M.J."/>
        </authorList>
    </citation>
    <scope>NUCLEOTIDE SEQUENCE [LARGE SCALE GENOMIC DNA]</scope>
    <source>
        <strain evidence="2 3">MD1149</strain>
    </source>
</reference>
<feature type="region of interest" description="Disordered" evidence="1">
    <location>
        <begin position="242"/>
        <end position="282"/>
    </location>
</feature>
<feature type="compositionally biased region" description="Low complexity" evidence="1">
    <location>
        <begin position="242"/>
        <end position="256"/>
    </location>
</feature>
<protein>
    <submittedName>
        <fullName evidence="2">Uncharacterized protein</fullName>
    </submittedName>
</protein>
<organism evidence="2 3">
    <name type="scientific">Rhodotorula taiwanensis</name>
    <dbReference type="NCBI Taxonomy" id="741276"/>
    <lineage>
        <taxon>Eukaryota</taxon>
        <taxon>Fungi</taxon>
        <taxon>Dikarya</taxon>
        <taxon>Basidiomycota</taxon>
        <taxon>Pucciniomycotina</taxon>
        <taxon>Microbotryomycetes</taxon>
        <taxon>Sporidiobolales</taxon>
        <taxon>Sporidiobolaceae</taxon>
        <taxon>Rhodotorula</taxon>
    </lineage>
</organism>
<comment type="caution">
    <text evidence="2">The sequence shown here is derived from an EMBL/GenBank/DDBJ whole genome shotgun (WGS) entry which is preliminary data.</text>
</comment>
<keyword evidence="3" id="KW-1185">Reference proteome</keyword>
<evidence type="ECO:0000256" key="1">
    <source>
        <dbReference type="SAM" id="MobiDB-lite"/>
    </source>
</evidence>
<dbReference type="EMBL" id="PJQD01000047">
    <property type="protein sequence ID" value="POY72747.1"/>
    <property type="molecule type" value="Genomic_DNA"/>
</dbReference>
<sequence>MTTPAVPSPHDRLLAARTAHSELLGRSTQLRTRLAARKVATRLAQQRPVASSSDLEQYARSLVARTGELHSQWDALRDARRANSTTCHAVVQAIDQHVLVMSHMSDLGRTAPDHLSPRQRSIADLLERRDNLSLRLSNMSKATHATSLERVKLRRTLHALIRQNAASIALLKARRTPPLLDSAEDHELVAALPPRLQQYYSDLSDELVVASAKLVRLNHVFQKLAAELGLPLQTYLSRVPTSPSALAAPAPPAVTSNGTSPPRHRQDPASPPRPEGKERSSKLTPERLLALLLLAGQSPEEDLDRATSSSSSPKALLSKAGFFSALEDPDLSSQDAGAARMDGGWPEEVRRDMNAWEAERGNKDPWEVYRRRLAREEAGVEKDEDEEMQLEARAGE</sequence>